<evidence type="ECO:0000259" key="9">
    <source>
        <dbReference type="Pfam" id="PF00862"/>
    </source>
</evidence>
<evidence type="ECO:0000313" key="13">
    <source>
        <dbReference type="Proteomes" id="UP000002964"/>
    </source>
</evidence>
<evidence type="ECO:0000256" key="7">
    <source>
        <dbReference type="NCBIfam" id="TIGR02470"/>
    </source>
</evidence>
<feature type="domain" description="Sucrose synthase first GT-B" evidence="9">
    <location>
        <begin position="270"/>
        <end position="559"/>
    </location>
</feature>
<dbReference type="GO" id="GO:0016157">
    <property type="term" value="F:sucrose synthase activity"/>
    <property type="evidence" value="ECO:0007669"/>
    <property type="project" value="UniProtKB-UniRule"/>
</dbReference>
<keyword evidence="13" id="KW-1185">Reference proteome</keyword>
<dbReference type="EC" id="2.4.1.13" evidence="2 7"/>
<dbReference type="PANTHER" id="PTHR45839:SF7">
    <property type="entry name" value="SUCROSE SYNTHASE 1"/>
    <property type="match status" value="1"/>
</dbReference>
<dbReference type="NCBIfam" id="TIGR02470">
    <property type="entry name" value="sucr_synth"/>
    <property type="match status" value="1"/>
</dbReference>
<evidence type="ECO:0000256" key="4">
    <source>
        <dbReference type="ARBA" id="ARBA00022676"/>
    </source>
</evidence>
<dbReference type="HOGENOM" id="CLU_019158_1_0_6"/>
<dbReference type="InterPro" id="IPR056736">
    <property type="entry name" value="SUS_EPBD"/>
</dbReference>
<dbReference type="InterPro" id="IPR012820">
    <property type="entry name" value="Sucrose_synthase_pln/cyn"/>
</dbReference>
<feature type="domain" description="Sucrose synthase N-terminal" evidence="10">
    <location>
        <begin position="16"/>
        <end position="124"/>
    </location>
</feature>
<evidence type="ECO:0000313" key="12">
    <source>
        <dbReference type="EMBL" id="EIC19712.1"/>
    </source>
</evidence>
<evidence type="ECO:0000256" key="3">
    <source>
        <dbReference type="ARBA" id="ARBA00020955"/>
    </source>
</evidence>
<dbReference type="Proteomes" id="UP000002964">
    <property type="component" value="Unassembled WGS sequence"/>
</dbReference>
<dbReference type="OrthoDB" id="9775208at2"/>
<protein>
    <recommendedName>
        <fullName evidence="3 7">Sucrose synthase</fullName>
        <ecNumber evidence="2 7">2.4.1.13</ecNumber>
    </recommendedName>
</protein>
<dbReference type="PANTHER" id="PTHR45839">
    <property type="match status" value="1"/>
</dbReference>
<dbReference type="Pfam" id="PF24862">
    <property type="entry name" value="SUS_EPBD"/>
    <property type="match status" value="1"/>
</dbReference>
<proteinExistence type="inferred from homology"/>
<dbReference type="EMBL" id="JH603170">
    <property type="protein sequence ID" value="EIC19712.1"/>
    <property type="molecule type" value="Genomic_DNA"/>
</dbReference>
<reference evidence="12 13" key="2">
    <citation type="submission" date="2011-11" db="EMBL/GenBank/DDBJ databases">
        <authorList>
            <consortium name="US DOE Joint Genome Institute"/>
            <person name="Lucas S."/>
            <person name="Han J."/>
            <person name="Lapidus A."/>
            <person name="Cheng J.-F."/>
            <person name="Goodwin L."/>
            <person name="Pitluck S."/>
            <person name="Peters L."/>
            <person name="Ovchinnikova G."/>
            <person name="Zhang X."/>
            <person name="Detter J.C."/>
            <person name="Han C."/>
            <person name="Tapia R."/>
            <person name="Land M."/>
            <person name="Hauser L."/>
            <person name="Kyrpides N."/>
            <person name="Ivanova N."/>
            <person name="Pagani I."/>
            <person name="Vogl K."/>
            <person name="Liu Z."/>
            <person name="Overmann J."/>
            <person name="Frigaard N.-U."/>
            <person name="Bryant D."/>
            <person name="Woyke T."/>
        </authorList>
    </citation>
    <scope>NUCLEOTIDE SEQUENCE [LARGE SCALE GENOMIC DNA]</scope>
    <source>
        <strain evidence="12 13">970</strain>
    </source>
</reference>
<dbReference type="RefSeq" id="WP_009150115.1">
    <property type="nucleotide sequence ID" value="NZ_CP121471.1"/>
</dbReference>
<evidence type="ECO:0000256" key="2">
    <source>
        <dbReference type="ARBA" id="ARBA00012540"/>
    </source>
</evidence>
<dbReference type="SUPFAM" id="SSF53756">
    <property type="entry name" value="UDP-Glycosyltransferase/glycogen phosphorylase"/>
    <property type="match status" value="1"/>
</dbReference>
<evidence type="ECO:0000259" key="11">
    <source>
        <dbReference type="Pfam" id="PF24862"/>
    </source>
</evidence>
<evidence type="ECO:0000259" key="10">
    <source>
        <dbReference type="Pfam" id="PF24861"/>
    </source>
</evidence>
<evidence type="ECO:0000259" key="8">
    <source>
        <dbReference type="Pfam" id="PF00534"/>
    </source>
</evidence>
<evidence type="ECO:0000256" key="1">
    <source>
        <dbReference type="ARBA" id="ARBA00006530"/>
    </source>
</evidence>
<dbReference type="InterPro" id="IPR000368">
    <property type="entry name" value="Sucrose_synth_GT-B1"/>
</dbReference>
<sequence>MSEIFLEQRQEQSTGSLVPELIAFVREQRNLTHRVFHWLIGLQRPFLLHSDVADALAHLCRDDPELGPTVLARALEQCQEVTLTPSWIYLALRRRVARWEFVRLHIETMDAQPVSVAEYLAFKERTATGGPEDPWGLEIDMSPFYRDQFKLREEGSIGRGVEFLNRRLSSRLFEELGKGDRRLLNFLRMHSHRGQVLMLNDTITDVAGLRNALRQALLPLRRRAASTPYEELAPDLRPLGFEPGWGCDAARVRNTMGLLLDILEAPSPQTIEEFLGRIPMIFSIAILSPHGWFGQSNVLGRPDTGGQVVYILDQVRALEREMRARLAEQGIDIDPEVIVITRLIPESEGTTSDQRIEPIAGTQNARILRVPFRNENGDILPHWISRFHIWPYLERFALDAETELLAELGDRPDLIIGNYSDGNLVASLMSRRLGVSQCNIAHALEKTKYLFSDLYWRDNEDRYHFSCQFTADLIAMNTADFIITSTYQEIAGTDESLGQYESYMNFTMPGLYRVVAGVDVYDPKFNIVSPGADEEIYFPFTETERRLAHLHGEIEQLIFGEPVPGQSRGQLQDRDKPLLFSMARLDRIKNIGGLVDWYARAPELRNRVNLVVVAGHVDGNASGDDEEREQIDYIHYLMNTHGLDGQVRWLGVHLDKFLAGEFYRCIADHQGAFVQPALFEAFGLTVVEAMSCGLPTFATCYGGPSEIIEHGLSGFHIDPNHGDQAAALILEFFDACSQNPAHWQTFSTAAMARVQERYTWRRYAERMMTLSRVYGFWKYVTDLERAETSRYLEMFYTLKLRPLAKAIQG</sequence>
<gene>
    <name evidence="12" type="ORF">Thi970DRAFT_03306</name>
</gene>
<keyword evidence="4" id="KW-0328">Glycosyltransferase</keyword>
<dbReference type="InterPro" id="IPR056735">
    <property type="entry name" value="SUS_N"/>
</dbReference>
<comment type="catalytic activity">
    <reaction evidence="6">
        <text>an NDP-alpha-D-glucose + D-fructose = a ribonucleoside 5'-diphosphate + sucrose + H(+)</text>
        <dbReference type="Rhea" id="RHEA:16241"/>
        <dbReference type="ChEBI" id="CHEBI:15378"/>
        <dbReference type="ChEBI" id="CHEBI:17992"/>
        <dbReference type="ChEBI" id="CHEBI:37721"/>
        <dbReference type="ChEBI" id="CHEBI:57930"/>
        <dbReference type="ChEBI" id="CHEBI:76533"/>
        <dbReference type="EC" id="2.4.1.13"/>
    </reaction>
</comment>
<dbReference type="Gene3D" id="3.40.50.2000">
    <property type="entry name" value="Glycogen Phosphorylase B"/>
    <property type="match status" value="2"/>
</dbReference>
<comment type="similarity">
    <text evidence="1">Belongs to the glycosyltransferase 1 family.</text>
</comment>
<dbReference type="STRING" id="631362.Thi970DRAFT_03306"/>
<name>H8Z6L4_9GAMM</name>
<dbReference type="InterPro" id="IPR001296">
    <property type="entry name" value="Glyco_trans_1"/>
</dbReference>
<keyword evidence="5" id="KW-0808">Transferase</keyword>
<evidence type="ECO:0000256" key="5">
    <source>
        <dbReference type="ARBA" id="ARBA00022679"/>
    </source>
</evidence>
<dbReference type="AlphaFoldDB" id="H8Z6L4"/>
<reference evidence="13" key="1">
    <citation type="submission" date="2011-06" db="EMBL/GenBank/DDBJ databases">
        <authorList>
            <consortium name="US DOE Joint Genome Institute (JGI-PGF)"/>
            <person name="Lucas S."/>
            <person name="Han J."/>
            <person name="Lapidus A."/>
            <person name="Cheng J.-F."/>
            <person name="Goodwin L."/>
            <person name="Pitluck S."/>
            <person name="Peters L."/>
            <person name="Land M.L."/>
            <person name="Hauser L."/>
            <person name="Vogl K."/>
            <person name="Liu Z."/>
            <person name="Overmann J."/>
            <person name="Frigaard N.-U."/>
            <person name="Bryant D.A."/>
            <person name="Woyke T.J."/>
        </authorList>
    </citation>
    <scope>NUCLEOTIDE SEQUENCE [LARGE SCALE GENOMIC DNA]</scope>
    <source>
        <strain evidence="13">970</strain>
    </source>
</reference>
<accession>H8Z6L4</accession>
<dbReference type="Pfam" id="PF00862">
    <property type="entry name" value="GT-B_Sucrose_synth"/>
    <property type="match status" value="1"/>
</dbReference>
<dbReference type="eggNOG" id="COG0438">
    <property type="taxonomic scope" value="Bacteria"/>
</dbReference>
<dbReference type="GO" id="GO:0005985">
    <property type="term" value="P:sucrose metabolic process"/>
    <property type="evidence" value="ECO:0007669"/>
    <property type="project" value="UniProtKB-UniRule"/>
</dbReference>
<dbReference type="Gene3D" id="3.10.450.330">
    <property type="match status" value="1"/>
</dbReference>
<organism evidence="12 13">
    <name type="scientific">Thiorhodovibrio frisius</name>
    <dbReference type="NCBI Taxonomy" id="631362"/>
    <lineage>
        <taxon>Bacteria</taxon>
        <taxon>Pseudomonadati</taxon>
        <taxon>Pseudomonadota</taxon>
        <taxon>Gammaproteobacteria</taxon>
        <taxon>Chromatiales</taxon>
        <taxon>Chromatiaceae</taxon>
        <taxon>Thiorhodovibrio</taxon>
    </lineage>
</organism>
<evidence type="ECO:0000256" key="6">
    <source>
        <dbReference type="ARBA" id="ARBA00049030"/>
    </source>
</evidence>
<dbReference type="Pfam" id="PF24861">
    <property type="entry name" value="SUS_N"/>
    <property type="match status" value="1"/>
</dbReference>
<feature type="domain" description="Sucrose synthase EPBD" evidence="11">
    <location>
        <begin position="159"/>
        <end position="246"/>
    </location>
</feature>
<dbReference type="Gene3D" id="1.20.120.1230">
    <property type="match status" value="1"/>
</dbReference>
<feature type="domain" description="Glycosyl transferase family 1" evidence="8">
    <location>
        <begin position="571"/>
        <end position="733"/>
    </location>
</feature>
<dbReference type="Pfam" id="PF00534">
    <property type="entry name" value="Glycos_transf_1"/>
    <property type="match status" value="1"/>
</dbReference>